<keyword evidence="3" id="KW-1185">Reference proteome</keyword>
<dbReference type="PANTHER" id="PTHR46825:SF9">
    <property type="entry name" value="BETA-LACTAMASE-RELATED DOMAIN-CONTAINING PROTEIN"/>
    <property type="match status" value="1"/>
</dbReference>
<evidence type="ECO:0000313" key="3">
    <source>
        <dbReference type="Proteomes" id="UP000033393"/>
    </source>
</evidence>
<dbReference type="InterPro" id="IPR001466">
    <property type="entry name" value="Beta-lactam-related"/>
</dbReference>
<organism evidence="2 3">
    <name type="scientific">Lentzea aerocolonigenes</name>
    <name type="common">Lechevalieria aerocolonigenes</name>
    <name type="synonym">Saccharothrix aerocolonigenes</name>
    <dbReference type="NCBI Taxonomy" id="68170"/>
    <lineage>
        <taxon>Bacteria</taxon>
        <taxon>Bacillati</taxon>
        <taxon>Actinomycetota</taxon>
        <taxon>Actinomycetes</taxon>
        <taxon>Pseudonocardiales</taxon>
        <taxon>Pseudonocardiaceae</taxon>
        <taxon>Lentzea</taxon>
    </lineage>
</organism>
<dbReference type="EMBL" id="JYJG01000373">
    <property type="protein sequence ID" value="KJK42072.1"/>
    <property type="molecule type" value="Genomic_DNA"/>
</dbReference>
<name>A0A0F0GJI0_LENAE</name>
<proteinExistence type="predicted"/>
<comment type="caution">
    <text evidence="2">The sequence shown here is derived from an EMBL/GenBank/DDBJ whole genome shotgun (WGS) entry which is preliminary data.</text>
</comment>
<protein>
    <recommendedName>
        <fullName evidence="1">Beta-lactamase-related domain-containing protein</fullName>
    </recommendedName>
</protein>
<sequence>MYFGQNAERVETPAEWITRRLPELLEEHGVVGAQVAVLADGEIVDVAAGVLNVETGAPVTTDSLFQIGSITKIWTATLVMQLVHEGLLDLDRPVRDVLPEFELADEQAAQVVTPRHLLTHTAGFEGDKFAEIDSGDPDTIDTYVAQLAEAVQISPPGELHSYCNSGYVVLGRIVEVLRGKPFHAALREHLVDPLRLAHVATHLAEYPDQEVATGHLRGKPVVEPFREWDAPAGRVLAMNARDLLTFVRMHLETTTFAAMREPQIALPDFGFGGHQGLGWMLLHYDNDVEGVGHTGLTMGYQAILRAIPSAGVAVTVLTNGGRAIPLVEAIYDHLLGELVGVKLPAFPTPPATPLPVDVEEVVGTYRSGHVNLHVTPGSPGRVRVRYEPRNRVGEALMVDEEREYTGLRHDAMISVEPAGGRHAVIVLCRRDGHVRWLHFGRAASKGEA</sequence>
<reference evidence="2 3" key="1">
    <citation type="submission" date="2015-02" db="EMBL/GenBank/DDBJ databases">
        <authorList>
            <person name="Ju K.-S."/>
            <person name="Doroghazi J.R."/>
            <person name="Metcalf W."/>
        </authorList>
    </citation>
    <scope>NUCLEOTIDE SEQUENCE [LARGE SCALE GENOMIC DNA]</scope>
    <source>
        <strain evidence="2 3">NRRL B-16140</strain>
    </source>
</reference>
<dbReference type="Gene3D" id="3.40.710.10">
    <property type="entry name" value="DD-peptidase/beta-lactamase superfamily"/>
    <property type="match status" value="1"/>
</dbReference>
<dbReference type="Pfam" id="PF00144">
    <property type="entry name" value="Beta-lactamase"/>
    <property type="match status" value="1"/>
</dbReference>
<dbReference type="AlphaFoldDB" id="A0A0F0GJI0"/>
<evidence type="ECO:0000313" key="2">
    <source>
        <dbReference type="EMBL" id="KJK42072.1"/>
    </source>
</evidence>
<dbReference type="SUPFAM" id="SSF56601">
    <property type="entry name" value="beta-lactamase/transpeptidase-like"/>
    <property type="match status" value="1"/>
</dbReference>
<dbReference type="PATRIC" id="fig|68170.10.peg.491"/>
<dbReference type="InterPro" id="IPR050491">
    <property type="entry name" value="AmpC-like"/>
</dbReference>
<gene>
    <name evidence="2" type="ORF">UK23_38955</name>
</gene>
<dbReference type="Proteomes" id="UP000033393">
    <property type="component" value="Unassembled WGS sequence"/>
</dbReference>
<dbReference type="InterPro" id="IPR012338">
    <property type="entry name" value="Beta-lactam/transpept-like"/>
</dbReference>
<evidence type="ECO:0000259" key="1">
    <source>
        <dbReference type="Pfam" id="PF00144"/>
    </source>
</evidence>
<feature type="domain" description="Beta-lactamase-related" evidence="1">
    <location>
        <begin position="19"/>
        <end position="322"/>
    </location>
</feature>
<dbReference type="PANTHER" id="PTHR46825">
    <property type="entry name" value="D-ALANYL-D-ALANINE-CARBOXYPEPTIDASE/ENDOPEPTIDASE AMPH"/>
    <property type="match status" value="1"/>
</dbReference>
<accession>A0A0F0GJI0</accession>